<dbReference type="Gene3D" id="3.90.230.10">
    <property type="entry name" value="Creatinase/methionine aminopeptidase superfamily"/>
    <property type="match status" value="1"/>
</dbReference>
<proteinExistence type="predicted"/>
<gene>
    <name evidence="5" type="primary">MAP2_3</name>
    <name evidence="5" type="ORF">K7432_010593</name>
</gene>
<sequence>MTALSEATEPQVEQTNGEEKKEQVVDEVNNTTVTKKKNKKKKKATNGNTETVEKKDDENAPNEAEDSEDEQNPAEGQTDGTDGAKKKKKKKKSKKKSGGNPANGQSEPPQIPVSKLFQNGIYPEGEMQDYKEDNLWRTTSEEKRHLERMNFDEYNSVRKASEVHRQVRKYAQKVAKPGMSMIELCETIENGTRALIEENGLEAGV</sequence>
<reference evidence="5 6" key="1">
    <citation type="submission" date="2023-04" db="EMBL/GenBank/DDBJ databases">
        <title>Genome of Basidiobolus ranarum AG-B5.</title>
        <authorList>
            <person name="Stajich J.E."/>
            <person name="Carter-House D."/>
            <person name="Gryganskyi A."/>
        </authorList>
    </citation>
    <scope>NUCLEOTIDE SEQUENCE [LARGE SCALE GENOMIC DNA]</scope>
    <source>
        <strain evidence="5 6">AG-B5</strain>
    </source>
</reference>
<accession>A0ABR2VV67</accession>
<keyword evidence="6" id="KW-1185">Reference proteome</keyword>
<evidence type="ECO:0000256" key="2">
    <source>
        <dbReference type="ARBA" id="ARBA00022670"/>
    </source>
</evidence>
<evidence type="ECO:0000256" key="3">
    <source>
        <dbReference type="ARBA" id="ARBA00022801"/>
    </source>
</evidence>
<dbReference type="PANTHER" id="PTHR45777:SF2">
    <property type="entry name" value="METHIONINE AMINOPEPTIDASE 2"/>
    <property type="match status" value="1"/>
</dbReference>
<feature type="compositionally biased region" description="Basic residues" evidence="4">
    <location>
        <begin position="34"/>
        <end position="44"/>
    </location>
</feature>
<evidence type="ECO:0000313" key="6">
    <source>
        <dbReference type="Proteomes" id="UP001479436"/>
    </source>
</evidence>
<dbReference type="EMBL" id="JASJQH010007615">
    <property type="protein sequence ID" value="KAK9703692.1"/>
    <property type="molecule type" value="Genomic_DNA"/>
</dbReference>
<organism evidence="5 6">
    <name type="scientific">Basidiobolus ranarum</name>
    <dbReference type="NCBI Taxonomy" id="34480"/>
    <lineage>
        <taxon>Eukaryota</taxon>
        <taxon>Fungi</taxon>
        <taxon>Fungi incertae sedis</taxon>
        <taxon>Zoopagomycota</taxon>
        <taxon>Entomophthoromycotina</taxon>
        <taxon>Basidiobolomycetes</taxon>
        <taxon>Basidiobolales</taxon>
        <taxon>Basidiobolaceae</taxon>
        <taxon>Basidiobolus</taxon>
    </lineage>
</organism>
<keyword evidence="2" id="KW-0645">Protease</keyword>
<dbReference type="InterPro" id="IPR050247">
    <property type="entry name" value="Met_Aminopeptidase_Type2"/>
</dbReference>
<dbReference type="GO" id="GO:0004239">
    <property type="term" value="F:initiator methionyl aminopeptidase activity"/>
    <property type="evidence" value="ECO:0007669"/>
    <property type="project" value="UniProtKB-EC"/>
</dbReference>
<comment type="caution">
    <text evidence="5">The sequence shown here is derived from an EMBL/GenBank/DDBJ whole genome shotgun (WGS) entry which is preliminary data.</text>
</comment>
<name>A0ABR2VV67_9FUNG</name>
<dbReference type="PANTHER" id="PTHR45777">
    <property type="entry name" value="METHIONINE AMINOPEPTIDASE 2"/>
    <property type="match status" value="1"/>
</dbReference>
<feature type="compositionally biased region" description="Acidic residues" evidence="4">
    <location>
        <begin position="59"/>
        <end position="72"/>
    </location>
</feature>
<dbReference type="Proteomes" id="UP001479436">
    <property type="component" value="Unassembled WGS sequence"/>
</dbReference>
<keyword evidence="1 5" id="KW-0031">Aminopeptidase</keyword>
<feature type="region of interest" description="Disordered" evidence="4">
    <location>
        <begin position="1"/>
        <end position="126"/>
    </location>
</feature>
<keyword evidence="3 5" id="KW-0378">Hydrolase</keyword>
<feature type="compositionally biased region" description="Basic residues" evidence="4">
    <location>
        <begin position="85"/>
        <end position="97"/>
    </location>
</feature>
<dbReference type="SUPFAM" id="SSF55920">
    <property type="entry name" value="Creatinase/aminopeptidase"/>
    <property type="match status" value="1"/>
</dbReference>
<dbReference type="InterPro" id="IPR036005">
    <property type="entry name" value="Creatinase/aminopeptidase-like"/>
</dbReference>
<evidence type="ECO:0000256" key="4">
    <source>
        <dbReference type="SAM" id="MobiDB-lite"/>
    </source>
</evidence>
<dbReference type="EC" id="3.4.11.18" evidence="5"/>
<evidence type="ECO:0000256" key="1">
    <source>
        <dbReference type="ARBA" id="ARBA00022438"/>
    </source>
</evidence>
<evidence type="ECO:0000313" key="5">
    <source>
        <dbReference type="EMBL" id="KAK9703692.1"/>
    </source>
</evidence>
<protein>
    <submittedName>
        <fullName evidence="5">Methionine aminopeptidase 2</fullName>
        <ecNumber evidence="5">3.4.11.18</ecNumber>
    </submittedName>
</protein>